<dbReference type="RefSeq" id="WP_188614851.1">
    <property type="nucleotide sequence ID" value="NZ_BMJT01000006.1"/>
</dbReference>
<comment type="caution">
    <text evidence="1">The sequence shown here is derived from an EMBL/GenBank/DDBJ whole genome shotgun (WGS) entry which is preliminary data.</text>
</comment>
<dbReference type="InterPro" id="IPR013321">
    <property type="entry name" value="Arc_rbn_hlx_hlx"/>
</dbReference>
<dbReference type="GO" id="GO:0006355">
    <property type="term" value="P:regulation of DNA-templated transcription"/>
    <property type="evidence" value="ECO:0007669"/>
    <property type="project" value="InterPro"/>
</dbReference>
<dbReference type="Proteomes" id="UP000616608">
    <property type="component" value="Unassembled WGS sequence"/>
</dbReference>
<gene>
    <name evidence="1" type="ORF">GCM10007425_19360</name>
</gene>
<reference evidence="1" key="1">
    <citation type="journal article" date="2014" name="Int. J. Syst. Evol. Microbiol.">
        <title>Complete genome sequence of Corynebacterium casei LMG S-19264T (=DSM 44701T), isolated from a smear-ripened cheese.</title>
        <authorList>
            <consortium name="US DOE Joint Genome Institute (JGI-PGF)"/>
            <person name="Walter F."/>
            <person name="Albersmeier A."/>
            <person name="Kalinowski J."/>
            <person name="Ruckert C."/>
        </authorList>
    </citation>
    <scope>NUCLEOTIDE SEQUENCE</scope>
    <source>
        <strain evidence="1">CGMCC 1.15760</strain>
    </source>
</reference>
<organism evidence="1 2">
    <name type="scientific">Lysinibacillus alkalisoli</name>
    <dbReference type="NCBI Taxonomy" id="1911548"/>
    <lineage>
        <taxon>Bacteria</taxon>
        <taxon>Bacillati</taxon>
        <taxon>Bacillota</taxon>
        <taxon>Bacilli</taxon>
        <taxon>Bacillales</taxon>
        <taxon>Bacillaceae</taxon>
        <taxon>Lysinibacillus</taxon>
    </lineage>
</organism>
<keyword evidence="2" id="KW-1185">Reference proteome</keyword>
<name>A0A917LHX9_9BACI</name>
<evidence type="ECO:0000313" key="2">
    <source>
        <dbReference type="Proteomes" id="UP000616608"/>
    </source>
</evidence>
<sequence length="71" mass="7670">MSAKLFECLTKTAPKQGINKSEFHQAAPSSLYDVMVQGYVEMSSINLLLATESIAVEYEAESIVERAVSGG</sequence>
<protein>
    <submittedName>
        <fullName evidence="1">Uncharacterized protein</fullName>
    </submittedName>
</protein>
<reference evidence="1" key="2">
    <citation type="submission" date="2020-09" db="EMBL/GenBank/DDBJ databases">
        <authorList>
            <person name="Sun Q."/>
            <person name="Zhou Y."/>
        </authorList>
    </citation>
    <scope>NUCLEOTIDE SEQUENCE</scope>
    <source>
        <strain evidence="1">CGMCC 1.15760</strain>
    </source>
</reference>
<dbReference type="EMBL" id="BMJT01000006">
    <property type="protein sequence ID" value="GGG24941.1"/>
    <property type="molecule type" value="Genomic_DNA"/>
</dbReference>
<dbReference type="AlphaFoldDB" id="A0A917LHX9"/>
<proteinExistence type="predicted"/>
<accession>A0A917LHX9</accession>
<evidence type="ECO:0000313" key="1">
    <source>
        <dbReference type="EMBL" id="GGG24941.1"/>
    </source>
</evidence>
<dbReference type="Gene3D" id="1.10.1220.10">
    <property type="entry name" value="Met repressor-like"/>
    <property type="match status" value="1"/>
</dbReference>